<organism evidence="2 3">
    <name type="scientific">Chthoniobacter flavus Ellin428</name>
    <dbReference type="NCBI Taxonomy" id="497964"/>
    <lineage>
        <taxon>Bacteria</taxon>
        <taxon>Pseudomonadati</taxon>
        <taxon>Verrucomicrobiota</taxon>
        <taxon>Spartobacteria</taxon>
        <taxon>Chthoniobacterales</taxon>
        <taxon>Chthoniobacteraceae</taxon>
        <taxon>Chthoniobacter</taxon>
    </lineage>
</organism>
<feature type="transmembrane region" description="Helical" evidence="1">
    <location>
        <begin position="53"/>
        <end position="71"/>
    </location>
</feature>
<accession>B4D7F3</accession>
<dbReference type="EMBL" id="ABVL01000018">
    <property type="protein sequence ID" value="EDY17570.1"/>
    <property type="molecule type" value="Genomic_DNA"/>
</dbReference>
<dbReference type="STRING" id="497964.CfE428DRAFT_4868"/>
<evidence type="ECO:0000313" key="2">
    <source>
        <dbReference type="EMBL" id="EDY17570.1"/>
    </source>
</evidence>
<sequence length="212" mass="24506">MNDQEPKDLWQALKCVWQEQKPSGGPALTADEQIAVMRKKMAKMHPGLNKTDFWGAALYVLVTVPFIIYVFTTPNFVVRIGYFIIIGGMLLASWKSIRRLRSVPQPIADAPVMEWLKYDLAKVRQQADDSRTLLWWYVLPFLVGMCVSTWGMRIELMAKIGMSVMTVLIAGVTWWLNRRVWRRQWVPMQRELEALLYPDPLVSQPEPPKKTG</sequence>
<evidence type="ECO:0000313" key="3">
    <source>
        <dbReference type="Proteomes" id="UP000005824"/>
    </source>
</evidence>
<feature type="transmembrane region" description="Helical" evidence="1">
    <location>
        <begin position="132"/>
        <end position="150"/>
    </location>
</feature>
<gene>
    <name evidence="2" type="ORF">CfE428DRAFT_4868</name>
</gene>
<comment type="caution">
    <text evidence="2">The sequence shown here is derived from an EMBL/GenBank/DDBJ whole genome shotgun (WGS) entry which is preliminary data.</text>
</comment>
<name>B4D7F3_9BACT</name>
<reference evidence="2 3" key="1">
    <citation type="journal article" date="2011" name="J. Bacteriol.">
        <title>Genome sequence of Chthoniobacter flavus Ellin428, an aerobic heterotrophic soil bacterium.</title>
        <authorList>
            <person name="Kant R."/>
            <person name="van Passel M.W."/>
            <person name="Palva A."/>
            <person name="Lucas S."/>
            <person name="Lapidus A."/>
            <person name="Glavina Del Rio T."/>
            <person name="Dalin E."/>
            <person name="Tice H."/>
            <person name="Bruce D."/>
            <person name="Goodwin L."/>
            <person name="Pitluck S."/>
            <person name="Larimer F.W."/>
            <person name="Land M.L."/>
            <person name="Hauser L."/>
            <person name="Sangwan P."/>
            <person name="de Vos W.M."/>
            <person name="Janssen P.H."/>
            <person name="Smidt H."/>
        </authorList>
    </citation>
    <scope>NUCLEOTIDE SEQUENCE [LARGE SCALE GENOMIC DNA]</scope>
    <source>
        <strain evidence="2 3">Ellin428</strain>
    </source>
</reference>
<keyword evidence="1" id="KW-0472">Membrane</keyword>
<dbReference type="RefSeq" id="WP_006982189.1">
    <property type="nucleotide sequence ID" value="NZ_ABVL01000018.1"/>
</dbReference>
<protein>
    <submittedName>
        <fullName evidence="2">Uncharacterized protein</fullName>
    </submittedName>
</protein>
<dbReference type="Proteomes" id="UP000005824">
    <property type="component" value="Unassembled WGS sequence"/>
</dbReference>
<dbReference type="InParanoid" id="B4D7F3"/>
<keyword evidence="3" id="KW-1185">Reference proteome</keyword>
<evidence type="ECO:0000256" key="1">
    <source>
        <dbReference type="SAM" id="Phobius"/>
    </source>
</evidence>
<keyword evidence="1" id="KW-0812">Transmembrane</keyword>
<dbReference type="AlphaFoldDB" id="B4D7F3"/>
<feature type="transmembrane region" description="Helical" evidence="1">
    <location>
        <begin position="156"/>
        <end position="176"/>
    </location>
</feature>
<proteinExistence type="predicted"/>
<keyword evidence="1" id="KW-1133">Transmembrane helix</keyword>
<feature type="transmembrane region" description="Helical" evidence="1">
    <location>
        <begin position="77"/>
        <end position="94"/>
    </location>
</feature>